<gene>
    <name evidence="2" type="ORF">Maq22A_c14170</name>
</gene>
<keyword evidence="1" id="KW-1133">Transmembrane helix</keyword>
<dbReference type="STRING" id="270351.Maq22A_c14170"/>
<organism evidence="2 3">
    <name type="scientific">Methylobacterium aquaticum</name>
    <dbReference type="NCBI Taxonomy" id="270351"/>
    <lineage>
        <taxon>Bacteria</taxon>
        <taxon>Pseudomonadati</taxon>
        <taxon>Pseudomonadota</taxon>
        <taxon>Alphaproteobacteria</taxon>
        <taxon>Hyphomicrobiales</taxon>
        <taxon>Methylobacteriaceae</taxon>
        <taxon>Methylobacterium</taxon>
    </lineage>
</organism>
<keyword evidence="1" id="KW-0472">Membrane</keyword>
<feature type="transmembrane region" description="Helical" evidence="1">
    <location>
        <begin position="46"/>
        <end position="66"/>
    </location>
</feature>
<dbReference type="RefSeq" id="WP_145984653.1">
    <property type="nucleotide sequence ID" value="NZ_AP014704.1"/>
</dbReference>
<dbReference type="OrthoDB" id="6398037at2"/>
<evidence type="ECO:0000313" key="3">
    <source>
        <dbReference type="Proteomes" id="UP000061432"/>
    </source>
</evidence>
<sequence>MSDPKIDAPRITKPIQLLAAWLIGLVIIDDSFLGAGVSIGDSWERSALVSASICNVPVFLLAIFVLQTRFRPELQEDVFYSTYIHRKTNSQIEVNKIDVLSQKLGDIQSRLDFINSLKIESRTAVDAKQIDWSDWKVAINVQLPFFADIKKSLNDSEIPLFLAFGENKPLTNGYCISISDHMGSQHVIALLKAVLDFPFDRIVFW</sequence>
<feature type="transmembrane region" description="Helical" evidence="1">
    <location>
        <begin position="20"/>
        <end position="40"/>
    </location>
</feature>
<reference evidence="3" key="2">
    <citation type="submission" date="2015-01" db="EMBL/GenBank/DDBJ databases">
        <title>Complete genome sequence of Methylobacterium aquaticum strain 22A.</title>
        <authorList>
            <person name="Tani A."/>
            <person name="Ogura Y."/>
            <person name="Hayashi T."/>
        </authorList>
    </citation>
    <scope>NUCLEOTIDE SEQUENCE [LARGE SCALE GENOMIC DNA]</scope>
    <source>
        <strain evidence="3">MA-22A</strain>
    </source>
</reference>
<dbReference type="EMBL" id="AP014704">
    <property type="protein sequence ID" value="BAQ46024.1"/>
    <property type="molecule type" value="Genomic_DNA"/>
</dbReference>
<evidence type="ECO:0000313" key="2">
    <source>
        <dbReference type="EMBL" id="BAQ46024.1"/>
    </source>
</evidence>
<protein>
    <submittedName>
        <fullName evidence="2">Uncharacterized protein</fullName>
    </submittedName>
</protein>
<proteinExistence type="predicted"/>
<dbReference type="PATRIC" id="fig|270351.10.peg.2729"/>
<keyword evidence="1" id="KW-0812">Transmembrane</keyword>
<evidence type="ECO:0000256" key="1">
    <source>
        <dbReference type="SAM" id="Phobius"/>
    </source>
</evidence>
<dbReference type="KEGG" id="maqu:Maq22A_c14170"/>
<reference evidence="2 3" key="1">
    <citation type="journal article" date="2015" name="Genome Announc.">
        <title>Complete Genome Sequence of Methylobacterium aquaticum Strain 22A, Isolated from Racomitrium japonicum Moss.</title>
        <authorList>
            <person name="Tani A."/>
            <person name="Ogura Y."/>
            <person name="Hayashi T."/>
            <person name="Kimbara K."/>
        </authorList>
    </citation>
    <scope>NUCLEOTIDE SEQUENCE [LARGE SCALE GENOMIC DNA]</scope>
    <source>
        <strain evidence="2 3">MA-22A</strain>
    </source>
</reference>
<dbReference type="Proteomes" id="UP000061432">
    <property type="component" value="Chromosome"/>
</dbReference>
<name>A0A0C6FLG9_9HYPH</name>
<dbReference type="AlphaFoldDB" id="A0A0C6FLG9"/>
<accession>A0A0C6FLG9</accession>